<comment type="caution">
    <text evidence="2">The sequence shown here is derived from an EMBL/GenBank/DDBJ whole genome shotgun (WGS) entry which is preliminary data.</text>
</comment>
<dbReference type="PANTHER" id="PTHR43301">
    <property type="entry name" value="ARABINAN ENDO-1,5-ALPHA-L-ARABINOSIDASE"/>
    <property type="match status" value="1"/>
</dbReference>
<proteinExistence type="predicted"/>
<evidence type="ECO:0000256" key="1">
    <source>
        <dbReference type="ARBA" id="ARBA00022729"/>
    </source>
</evidence>
<evidence type="ECO:0000313" key="3">
    <source>
        <dbReference type="Proteomes" id="UP001583193"/>
    </source>
</evidence>
<evidence type="ECO:0000313" key="2">
    <source>
        <dbReference type="EMBL" id="KAL1866651.1"/>
    </source>
</evidence>
<dbReference type="EMBL" id="JAVDPF010000049">
    <property type="protein sequence ID" value="KAL1866651.1"/>
    <property type="molecule type" value="Genomic_DNA"/>
</dbReference>
<name>A0ABR3WT97_9EURO</name>
<dbReference type="InterPro" id="IPR023296">
    <property type="entry name" value="Glyco_hydro_beta-prop_sf"/>
</dbReference>
<accession>A0ABR3WT97</accession>
<keyword evidence="1" id="KW-0732">Signal</keyword>
<protein>
    <submittedName>
        <fullName evidence="2">Uncharacterized protein</fullName>
    </submittedName>
</protein>
<keyword evidence="3" id="KW-1185">Reference proteome</keyword>
<organism evidence="2 3">
    <name type="scientific">Paecilomyces lecythidis</name>
    <dbReference type="NCBI Taxonomy" id="3004212"/>
    <lineage>
        <taxon>Eukaryota</taxon>
        <taxon>Fungi</taxon>
        <taxon>Dikarya</taxon>
        <taxon>Ascomycota</taxon>
        <taxon>Pezizomycotina</taxon>
        <taxon>Eurotiomycetes</taxon>
        <taxon>Eurotiomycetidae</taxon>
        <taxon>Eurotiales</taxon>
        <taxon>Thermoascaceae</taxon>
        <taxon>Paecilomyces</taxon>
    </lineage>
</organism>
<dbReference type="InterPro" id="IPR050727">
    <property type="entry name" value="GH43_arabinanases"/>
</dbReference>
<sequence>MVWAPDAIWDSDKGQYLVHWASKFYSEDDPAHTGDAVTTEIIRYAHTSDFKTFTTPSTYINLETATAIDLSFLQVDENTFLRFYVNGNVSGPVGEISTDGLFGTWTATSGTIEGRTNYEAPYPYWDNVDNGTAYLVCDQVSSTAGWHGWKSTDPTSGSFTTEDTDLTYMRHGSVLSVTQEQYDALQAL</sequence>
<reference evidence="2 3" key="1">
    <citation type="journal article" date="2024" name="IMA Fungus">
        <title>IMA Genome - F19 : A genome assembly and annotation guide to empower mycologists, including annotated draft genome sequences of Ceratocystis pirilliformis, Diaporthe australafricana, Fusarium ophioides, Paecilomyces lecythidis, and Sporothrix stenoceras.</title>
        <authorList>
            <person name="Aylward J."/>
            <person name="Wilson A.M."/>
            <person name="Visagie C.M."/>
            <person name="Spraker J."/>
            <person name="Barnes I."/>
            <person name="Buitendag C."/>
            <person name="Ceriani C."/>
            <person name="Del Mar Angel L."/>
            <person name="du Plessis D."/>
            <person name="Fuchs T."/>
            <person name="Gasser K."/>
            <person name="Kramer D."/>
            <person name="Li W."/>
            <person name="Munsamy K."/>
            <person name="Piso A."/>
            <person name="Price J.L."/>
            <person name="Sonnekus B."/>
            <person name="Thomas C."/>
            <person name="van der Nest A."/>
            <person name="van Dijk A."/>
            <person name="van Heerden A."/>
            <person name="van Vuuren N."/>
            <person name="Yilmaz N."/>
            <person name="Duong T.A."/>
            <person name="van der Merwe N.A."/>
            <person name="Wingfield M.J."/>
            <person name="Wingfield B.D."/>
        </authorList>
    </citation>
    <scope>NUCLEOTIDE SEQUENCE [LARGE SCALE GENOMIC DNA]</scope>
    <source>
        <strain evidence="2 3">CMW 18167</strain>
    </source>
</reference>
<dbReference type="PANTHER" id="PTHR43301:SF8">
    <property type="entry name" value="ARABINOSIDASE-RELATED"/>
    <property type="match status" value="1"/>
</dbReference>
<dbReference type="SUPFAM" id="SSF75005">
    <property type="entry name" value="Arabinanase/levansucrase/invertase"/>
    <property type="match status" value="1"/>
</dbReference>
<gene>
    <name evidence="2" type="ORF">Plec18167_008983</name>
</gene>
<dbReference type="Proteomes" id="UP001583193">
    <property type="component" value="Unassembled WGS sequence"/>
</dbReference>